<keyword evidence="1" id="KW-0479">Metal-binding</keyword>
<feature type="binding site" evidence="1">
    <location>
        <position position="138"/>
    </location>
    <ligand>
        <name>Fe cation</name>
        <dbReference type="ChEBI" id="CHEBI:24875"/>
    </ligand>
</feature>
<dbReference type="PANTHER" id="PTHR42958:SF4">
    <property type="entry name" value="HYDROGENASE EXPRESSION_FORMATION PROTEIN HUPK"/>
    <property type="match status" value="1"/>
</dbReference>
<dbReference type="InterPro" id="IPR050867">
    <property type="entry name" value="NiFe/NiFeSe_hydrgnase_LSU"/>
</dbReference>
<comment type="caution">
    <text evidence="3">The sequence shown here is derived from an EMBL/GenBank/DDBJ whole genome shotgun (WGS) entry which is preliminary data.</text>
</comment>
<dbReference type="EMBL" id="NPEU01000821">
    <property type="protein sequence ID" value="RAI27585.1"/>
    <property type="molecule type" value="Genomic_DNA"/>
</dbReference>
<dbReference type="GO" id="GO:0016151">
    <property type="term" value="F:nickel cation binding"/>
    <property type="evidence" value="ECO:0007669"/>
    <property type="project" value="InterPro"/>
</dbReference>
<dbReference type="SUPFAM" id="SSF56762">
    <property type="entry name" value="HydB/Nqo4-like"/>
    <property type="match status" value="1"/>
</dbReference>
<protein>
    <recommendedName>
        <fullName evidence="5">Hydrogenase</fullName>
    </recommendedName>
</protein>
<dbReference type="Proteomes" id="UP000248863">
    <property type="component" value="Unassembled WGS sequence"/>
</dbReference>
<dbReference type="InterPro" id="IPR029014">
    <property type="entry name" value="NiFe-Hase_large"/>
</dbReference>
<evidence type="ECO:0000256" key="2">
    <source>
        <dbReference type="SAM" id="MobiDB-lite"/>
    </source>
</evidence>
<sequence length="156" mass="16015">PALPGRTPQTGAAARAALAGRPATQPEERLAARLDEIATAATYLSGAPRIDESLVVAGRLDTGLGFAAVETPRGRLHHLVGLDRAGAIGRYLIVAPTEWSFSPEGPCATALRGAAIDAGAAAETIVRLASLYDPCVECRIEIGTPAGMTATTEETV</sequence>
<feature type="region of interest" description="Disordered" evidence="2">
    <location>
        <begin position="1"/>
        <end position="25"/>
    </location>
</feature>
<dbReference type="Pfam" id="PF00374">
    <property type="entry name" value="NiFeSe_Hases"/>
    <property type="match status" value="1"/>
</dbReference>
<dbReference type="RefSeq" id="WP_210207735.1">
    <property type="nucleotide sequence ID" value="NZ_NPEU01000821.1"/>
</dbReference>
<proteinExistence type="predicted"/>
<comment type="cofactor">
    <cofactor evidence="1">
        <name>Ni(2+)</name>
        <dbReference type="ChEBI" id="CHEBI:49786"/>
    </cofactor>
</comment>
<gene>
    <name evidence="3" type="ORF">CH338_29930</name>
</gene>
<dbReference type="AlphaFoldDB" id="A0A327JPD4"/>
<keyword evidence="1" id="KW-0460">Magnesium</keyword>
<comment type="cofactor">
    <cofactor evidence="1">
        <name>Fe cation</name>
        <dbReference type="ChEBI" id="CHEBI:24875"/>
    </cofactor>
</comment>
<accession>A0A327JPD4</accession>
<keyword evidence="4" id="KW-1185">Reference proteome</keyword>
<keyword evidence="1" id="KW-0408">Iron</keyword>
<evidence type="ECO:0000256" key="1">
    <source>
        <dbReference type="PIRSR" id="PIRSR601501-1"/>
    </source>
</evidence>
<feature type="non-terminal residue" evidence="3">
    <location>
        <position position="1"/>
    </location>
</feature>
<keyword evidence="1" id="KW-0533">Nickel</keyword>
<dbReference type="InterPro" id="IPR001501">
    <property type="entry name" value="Ni-dep_hyd_lsu"/>
</dbReference>
<organism evidence="3 4">
    <name type="scientific">Rhodoplanes elegans</name>
    <dbReference type="NCBI Taxonomy" id="29408"/>
    <lineage>
        <taxon>Bacteria</taxon>
        <taxon>Pseudomonadati</taxon>
        <taxon>Pseudomonadota</taxon>
        <taxon>Alphaproteobacteria</taxon>
        <taxon>Hyphomicrobiales</taxon>
        <taxon>Nitrobacteraceae</taxon>
        <taxon>Rhodoplanes</taxon>
    </lineage>
</organism>
<evidence type="ECO:0000313" key="3">
    <source>
        <dbReference type="EMBL" id="RAI27585.1"/>
    </source>
</evidence>
<evidence type="ECO:0000313" key="4">
    <source>
        <dbReference type="Proteomes" id="UP000248863"/>
    </source>
</evidence>
<dbReference type="Gene3D" id="1.10.645.10">
    <property type="entry name" value="Cytochrome-c3 Hydrogenase, chain B"/>
    <property type="match status" value="1"/>
</dbReference>
<dbReference type="PANTHER" id="PTHR42958">
    <property type="entry name" value="HYDROGENASE-2 LARGE CHAIN"/>
    <property type="match status" value="1"/>
</dbReference>
<name>A0A327JPD4_9BRAD</name>
<feature type="binding site" evidence="1">
    <location>
        <position position="135"/>
    </location>
    <ligand>
        <name>Ni(2+)</name>
        <dbReference type="ChEBI" id="CHEBI:49786"/>
    </ligand>
</feature>
<evidence type="ECO:0008006" key="5">
    <source>
        <dbReference type="Google" id="ProtNLM"/>
    </source>
</evidence>
<reference evidence="3 4" key="1">
    <citation type="submission" date="2017-07" db="EMBL/GenBank/DDBJ databases">
        <title>Draft Genome Sequences of Select Purple Nonsulfur Bacteria.</title>
        <authorList>
            <person name="Lasarre B."/>
            <person name="Mckinlay J.B."/>
        </authorList>
    </citation>
    <scope>NUCLEOTIDE SEQUENCE [LARGE SCALE GENOMIC DNA]</scope>
    <source>
        <strain evidence="3 4">DSM 11907</strain>
    </source>
</reference>
<feature type="binding site" evidence="1">
    <location>
        <position position="93"/>
    </location>
    <ligand>
        <name>Mg(2+)</name>
        <dbReference type="ChEBI" id="CHEBI:18420"/>
    </ligand>
</feature>